<dbReference type="SMART" id="SM00027">
    <property type="entry name" value="EH"/>
    <property type="match status" value="4"/>
</dbReference>
<dbReference type="GO" id="GO:0005509">
    <property type="term" value="F:calcium ion binding"/>
    <property type="evidence" value="ECO:0007669"/>
    <property type="project" value="InterPro"/>
</dbReference>
<dbReference type="SMART" id="SM00184">
    <property type="entry name" value="RING"/>
    <property type="match status" value="1"/>
</dbReference>
<evidence type="ECO:0000313" key="7">
    <source>
        <dbReference type="Proteomes" id="UP000053647"/>
    </source>
</evidence>
<evidence type="ECO:0000256" key="2">
    <source>
        <dbReference type="SAM" id="MobiDB-lite"/>
    </source>
</evidence>
<feature type="domain" description="EH" evidence="3">
    <location>
        <begin position="121"/>
        <end position="208"/>
    </location>
</feature>
<dbReference type="PANTHER" id="PTHR11216">
    <property type="entry name" value="EH DOMAIN"/>
    <property type="match status" value="1"/>
</dbReference>
<keyword evidence="7" id="KW-1185">Reference proteome</keyword>
<evidence type="ECO:0000259" key="5">
    <source>
        <dbReference type="PROSITE" id="PS50222"/>
    </source>
</evidence>
<dbReference type="AlphaFoldDB" id="A0A0C9ST22"/>
<feature type="domain" description="EH" evidence="3">
    <location>
        <begin position="11"/>
        <end position="72"/>
    </location>
</feature>
<accession>A0A0C9ST22</accession>
<evidence type="ECO:0008006" key="8">
    <source>
        <dbReference type="Google" id="ProtNLM"/>
    </source>
</evidence>
<evidence type="ECO:0000256" key="1">
    <source>
        <dbReference type="PROSITE-ProRule" id="PRU00175"/>
    </source>
</evidence>
<dbReference type="Pfam" id="PF12763">
    <property type="entry name" value="EH"/>
    <property type="match status" value="3"/>
</dbReference>
<dbReference type="Gene3D" id="1.10.238.10">
    <property type="entry name" value="EF-hand"/>
    <property type="match status" value="4"/>
</dbReference>
<dbReference type="GO" id="GO:0005737">
    <property type="term" value="C:cytoplasm"/>
    <property type="evidence" value="ECO:0007669"/>
    <property type="project" value="TreeGrafter"/>
</dbReference>
<proteinExistence type="predicted"/>
<dbReference type="GO" id="GO:0016197">
    <property type="term" value="P:endosomal transport"/>
    <property type="evidence" value="ECO:0007669"/>
    <property type="project" value="TreeGrafter"/>
</dbReference>
<protein>
    <recommendedName>
        <fullName evidence="8">RING-type E3 ubiquitin transferase</fullName>
    </recommendedName>
</protein>
<evidence type="ECO:0000259" key="3">
    <source>
        <dbReference type="PROSITE" id="PS50031"/>
    </source>
</evidence>
<dbReference type="Gene3D" id="3.30.40.10">
    <property type="entry name" value="Zinc/RING finger domain, C3HC4 (zinc finger)"/>
    <property type="match status" value="1"/>
</dbReference>
<dbReference type="GO" id="GO:0006897">
    <property type="term" value="P:endocytosis"/>
    <property type="evidence" value="ECO:0007669"/>
    <property type="project" value="TreeGrafter"/>
</dbReference>
<feature type="domain" description="EH" evidence="3">
    <location>
        <begin position="395"/>
        <end position="484"/>
    </location>
</feature>
<reference evidence="6 7" key="1">
    <citation type="submission" date="2014-06" db="EMBL/GenBank/DDBJ databases">
        <authorList>
            <consortium name="DOE Joint Genome Institute"/>
            <person name="Kuo A."/>
            <person name="Kohler A."/>
            <person name="Nagy L.G."/>
            <person name="Floudas D."/>
            <person name="Copeland A."/>
            <person name="Barry K.W."/>
            <person name="Cichocki N."/>
            <person name="Veneault-Fourrey C."/>
            <person name="LaButti K."/>
            <person name="Lindquist E.A."/>
            <person name="Lipzen A."/>
            <person name="Lundell T."/>
            <person name="Morin E."/>
            <person name="Murat C."/>
            <person name="Sun H."/>
            <person name="Tunlid A."/>
            <person name="Henrissat B."/>
            <person name="Grigoriev I.V."/>
            <person name="Hibbett D.S."/>
            <person name="Martin F."/>
            <person name="Nordberg H.P."/>
            <person name="Cantor M.N."/>
            <person name="Hua S.X."/>
        </authorList>
    </citation>
    <scope>NUCLEOTIDE SEQUENCE [LARGE SCALE GENOMIC DNA]</scope>
    <source>
        <strain evidence="6 7">ATCC 200175</strain>
    </source>
</reference>
<dbReference type="InterPro" id="IPR011992">
    <property type="entry name" value="EF-hand-dom_pair"/>
</dbReference>
<dbReference type="EMBL" id="KN819374">
    <property type="protein sequence ID" value="KIJ11729.1"/>
    <property type="molecule type" value="Genomic_DNA"/>
</dbReference>
<dbReference type="InterPro" id="IPR002048">
    <property type="entry name" value="EF_hand_dom"/>
</dbReference>
<dbReference type="PROSITE" id="PS50031">
    <property type="entry name" value="EH"/>
    <property type="match status" value="4"/>
</dbReference>
<feature type="domain" description="EF-hand" evidence="5">
    <location>
        <begin position="428"/>
        <end position="463"/>
    </location>
</feature>
<dbReference type="Proteomes" id="UP000053647">
    <property type="component" value="Unassembled WGS sequence"/>
</dbReference>
<dbReference type="GO" id="GO:0008270">
    <property type="term" value="F:zinc ion binding"/>
    <property type="evidence" value="ECO:0007669"/>
    <property type="project" value="UniProtKB-KW"/>
</dbReference>
<keyword evidence="1" id="KW-0862">Zinc</keyword>
<feature type="domain" description="RING-type" evidence="4">
    <location>
        <begin position="564"/>
        <end position="603"/>
    </location>
</feature>
<reference evidence="7" key="2">
    <citation type="submission" date="2015-01" db="EMBL/GenBank/DDBJ databases">
        <title>Evolutionary Origins and Diversification of the Mycorrhizal Mutualists.</title>
        <authorList>
            <consortium name="DOE Joint Genome Institute"/>
            <consortium name="Mycorrhizal Genomics Consortium"/>
            <person name="Kohler A."/>
            <person name="Kuo A."/>
            <person name="Nagy L.G."/>
            <person name="Floudas D."/>
            <person name="Copeland A."/>
            <person name="Barry K.W."/>
            <person name="Cichocki N."/>
            <person name="Veneault-Fourrey C."/>
            <person name="LaButti K."/>
            <person name="Lindquist E.A."/>
            <person name="Lipzen A."/>
            <person name="Lundell T."/>
            <person name="Morin E."/>
            <person name="Murat C."/>
            <person name="Riley R."/>
            <person name="Ohm R."/>
            <person name="Sun H."/>
            <person name="Tunlid A."/>
            <person name="Henrissat B."/>
            <person name="Grigoriev I.V."/>
            <person name="Hibbett D.S."/>
            <person name="Martin F."/>
        </authorList>
    </citation>
    <scope>NUCLEOTIDE SEQUENCE [LARGE SCALE GENOMIC DNA]</scope>
    <source>
        <strain evidence="7">ATCC 200175</strain>
    </source>
</reference>
<dbReference type="CDD" id="cd00052">
    <property type="entry name" value="EH"/>
    <property type="match status" value="2"/>
</dbReference>
<evidence type="ECO:0000259" key="4">
    <source>
        <dbReference type="PROSITE" id="PS50089"/>
    </source>
</evidence>
<dbReference type="InterPro" id="IPR013083">
    <property type="entry name" value="Znf_RING/FYVE/PHD"/>
</dbReference>
<feature type="domain" description="EH" evidence="3">
    <location>
        <begin position="240"/>
        <end position="325"/>
    </location>
</feature>
<dbReference type="SUPFAM" id="SSF57850">
    <property type="entry name" value="RING/U-box"/>
    <property type="match status" value="1"/>
</dbReference>
<dbReference type="PROSITE" id="PS50222">
    <property type="entry name" value="EF_HAND_2"/>
    <property type="match status" value="1"/>
</dbReference>
<dbReference type="OrthoDB" id="524326at2759"/>
<evidence type="ECO:0000313" key="6">
    <source>
        <dbReference type="EMBL" id="KIJ11729.1"/>
    </source>
</evidence>
<dbReference type="PANTHER" id="PTHR11216:SF170">
    <property type="entry name" value="DYNAMIN ASSOCIATED PROTEIN 160, ISOFORM D"/>
    <property type="match status" value="1"/>
</dbReference>
<keyword evidence="1" id="KW-0863">Zinc-finger</keyword>
<dbReference type="GO" id="GO:0005886">
    <property type="term" value="C:plasma membrane"/>
    <property type="evidence" value="ECO:0007669"/>
    <property type="project" value="TreeGrafter"/>
</dbReference>
<dbReference type="InterPro" id="IPR001841">
    <property type="entry name" value="Znf_RING"/>
</dbReference>
<keyword evidence="1" id="KW-0479">Metal-binding</keyword>
<dbReference type="InterPro" id="IPR000261">
    <property type="entry name" value="EH_dom"/>
</dbReference>
<name>A0A0C9ST22_PAXIN</name>
<dbReference type="HOGENOM" id="CLU_442190_0_0_1"/>
<sequence>MSSSFTPSSAELGLVTQIFAQADTKKIGILSGGVAVKVFGGAKLAPTVLGKIWHIADDENNGFLTKRGVAIASLAVPAPGSRGSALSVQPRSALTYHAFSNGLISHTIAIMSSSFTPSSAELGLVTQIFAQADTKKIGILSGGVAVKVFGGAKLAPTVLGKIWDIADDEDNGFLTKRGVAIAVRLMGWAQKGETVSRALLKKPGPLPTIEGILFPFVPQGAGISIPESQPSGLRVITPEDKAKFNRLFQACGPANGLLSGEKARDGFMKSKLPVEKTLADTQDRGALDPTDFTIAMHLIRAAMSGQLTIIPTSLPPGLYQEAGGGGVVAHPGGPGTSSFLATVKQPPIQPHFRGQRNIAPPLPPRPGPANHFPAVPPFPGVASQETGQWDVTLAEKASADRVFDALDSHKRGVIEGDVVAPFMLQSKLSAEVLAQVWDLADINHDGYLIRDTFAIAMHLIKDKLSGKEIPETLPPSLVPPSMRSDGPSPPFLHDFEVDGINRVERDVEINEAVQEAGFTALVEMDAVLWASFALAQSPVSPQSPVSSPSPQSTTSPSHSRSGLCVVCQEEEANVAIVDCGHLAMCHTCSKMVLASTKKCPLCRTQIARKAQLLRIFKT</sequence>
<gene>
    <name evidence="6" type="ORF">PAXINDRAFT_101608</name>
</gene>
<feature type="region of interest" description="Disordered" evidence="2">
    <location>
        <begin position="540"/>
        <end position="560"/>
    </location>
</feature>
<dbReference type="PROSITE" id="PS50089">
    <property type="entry name" value="ZF_RING_2"/>
    <property type="match status" value="1"/>
</dbReference>
<dbReference type="SUPFAM" id="SSF47473">
    <property type="entry name" value="EF-hand"/>
    <property type="match status" value="4"/>
</dbReference>
<dbReference type="Pfam" id="PF13920">
    <property type="entry name" value="zf-C3HC4_3"/>
    <property type="match status" value="1"/>
</dbReference>
<feature type="compositionally biased region" description="Low complexity" evidence="2">
    <location>
        <begin position="540"/>
        <end position="557"/>
    </location>
</feature>
<organism evidence="6 7">
    <name type="scientific">Paxillus involutus ATCC 200175</name>
    <dbReference type="NCBI Taxonomy" id="664439"/>
    <lineage>
        <taxon>Eukaryota</taxon>
        <taxon>Fungi</taxon>
        <taxon>Dikarya</taxon>
        <taxon>Basidiomycota</taxon>
        <taxon>Agaricomycotina</taxon>
        <taxon>Agaricomycetes</taxon>
        <taxon>Agaricomycetidae</taxon>
        <taxon>Boletales</taxon>
        <taxon>Paxilineae</taxon>
        <taxon>Paxillaceae</taxon>
        <taxon>Paxillus</taxon>
    </lineage>
</organism>